<sequence>MPSEASADFPQAARGPAGRPVVSEVVAACLADIDRIAHQFLLEVQAIEGYPGSSVVDRDLEETAVASLELLLRLIGELPIPERLAGISDALGHRRAAQGVPLESLLRAVRMDFRILWTAMLEKVPPEFLPDFTQDAVRVWEAVEFHTIRVHAGYLDELASMAQEKEAQRAFLLSRLLTSDGKDPQLLGQAARALGVNPESSFLVAVAAGHAQKAFRAGVVRAGVEQFLHERDGALILILEDVPARAGKKPEGTRPWLMPLDCFVAPPASSLAEVPRMLRIALESLPVVTPENPGRQTVRDAWGEVAAVRLGEYGTVLADTVLGPLPAISVHEKERLIETVQAYFRTGSVSETAAELYCHRNTVLNRLARFSRLTGFDPAKPQDAATVIAALHVEKARAQLPPSSAGL</sequence>
<keyword evidence="4" id="KW-1185">Reference proteome</keyword>
<protein>
    <submittedName>
        <fullName evidence="3">DNA-binding transcriptional regulator, PucR family</fullName>
    </submittedName>
</protein>
<evidence type="ECO:0000259" key="1">
    <source>
        <dbReference type="Pfam" id="PF13556"/>
    </source>
</evidence>
<dbReference type="PANTHER" id="PTHR33744:SF1">
    <property type="entry name" value="DNA-BINDING TRANSCRIPTIONAL ACTIVATOR ADER"/>
    <property type="match status" value="1"/>
</dbReference>
<evidence type="ECO:0000313" key="4">
    <source>
        <dbReference type="Proteomes" id="UP000199258"/>
    </source>
</evidence>
<dbReference type="InterPro" id="IPR042070">
    <property type="entry name" value="PucR_C-HTH_sf"/>
</dbReference>
<dbReference type="Pfam" id="PF13556">
    <property type="entry name" value="HTH_30"/>
    <property type="match status" value="1"/>
</dbReference>
<dbReference type="OrthoDB" id="3190266at2"/>
<dbReference type="Proteomes" id="UP000199258">
    <property type="component" value="Unassembled WGS sequence"/>
</dbReference>
<evidence type="ECO:0000259" key="2">
    <source>
        <dbReference type="Pfam" id="PF14361"/>
    </source>
</evidence>
<name>A0A1G8KU24_9MICC</name>
<dbReference type="EMBL" id="FNDT01000012">
    <property type="protein sequence ID" value="SDI46410.1"/>
    <property type="molecule type" value="Genomic_DNA"/>
</dbReference>
<dbReference type="RefSeq" id="WP_090587155.1">
    <property type="nucleotide sequence ID" value="NZ_FNDT01000012.1"/>
</dbReference>
<dbReference type="InterPro" id="IPR025736">
    <property type="entry name" value="PucR_C-HTH_dom"/>
</dbReference>
<dbReference type="AlphaFoldDB" id="A0A1G8KU24"/>
<gene>
    <name evidence="3" type="ORF">SAMN04488693_1129</name>
</gene>
<evidence type="ECO:0000313" key="3">
    <source>
        <dbReference type="EMBL" id="SDI46410.1"/>
    </source>
</evidence>
<dbReference type="InterPro" id="IPR051448">
    <property type="entry name" value="CdaR-like_regulators"/>
</dbReference>
<dbReference type="Pfam" id="PF14361">
    <property type="entry name" value="RsbRD_N"/>
    <property type="match status" value="1"/>
</dbReference>
<organism evidence="3 4">
    <name type="scientific">Arthrobacter subterraneus</name>
    <dbReference type="NCBI Taxonomy" id="335973"/>
    <lineage>
        <taxon>Bacteria</taxon>
        <taxon>Bacillati</taxon>
        <taxon>Actinomycetota</taxon>
        <taxon>Actinomycetes</taxon>
        <taxon>Micrococcales</taxon>
        <taxon>Micrococcaceae</taxon>
        <taxon>Arthrobacter</taxon>
    </lineage>
</organism>
<proteinExistence type="predicted"/>
<dbReference type="Gene3D" id="1.10.10.2840">
    <property type="entry name" value="PucR C-terminal helix-turn-helix domain"/>
    <property type="match status" value="1"/>
</dbReference>
<keyword evidence="3" id="KW-0238">DNA-binding</keyword>
<accession>A0A1G8KU24</accession>
<dbReference type="GO" id="GO:0003677">
    <property type="term" value="F:DNA binding"/>
    <property type="evidence" value="ECO:0007669"/>
    <property type="project" value="UniProtKB-KW"/>
</dbReference>
<dbReference type="STRING" id="335973.SAMN04488693_1129"/>
<dbReference type="InterPro" id="IPR025751">
    <property type="entry name" value="RsbRD_N_dom"/>
</dbReference>
<feature type="domain" description="RsbT co-antagonist protein RsbRD N-terminal" evidence="2">
    <location>
        <begin position="35"/>
        <end position="169"/>
    </location>
</feature>
<dbReference type="PANTHER" id="PTHR33744">
    <property type="entry name" value="CARBOHYDRATE DIACID REGULATOR"/>
    <property type="match status" value="1"/>
</dbReference>
<feature type="domain" description="PucR C-terminal helix-turn-helix" evidence="1">
    <location>
        <begin position="336"/>
        <end position="393"/>
    </location>
</feature>
<reference evidence="3 4" key="1">
    <citation type="submission" date="2016-10" db="EMBL/GenBank/DDBJ databases">
        <authorList>
            <person name="de Groot N.N."/>
        </authorList>
    </citation>
    <scope>NUCLEOTIDE SEQUENCE [LARGE SCALE GENOMIC DNA]</scope>
    <source>
        <strain evidence="3 4">NP_1H</strain>
    </source>
</reference>